<gene>
    <name evidence="1" type="ORF">CXB51_016797</name>
</gene>
<keyword evidence="2" id="KW-1185">Reference proteome</keyword>
<sequence length="18" mass="1864">MRSSCSSSPSSYIAASEN</sequence>
<proteinExistence type="predicted"/>
<dbReference type="AlphaFoldDB" id="A0A8J6D098"/>
<evidence type="ECO:0000313" key="2">
    <source>
        <dbReference type="Proteomes" id="UP000701853"/>
    </source>
</evidence>
<organism evidence="1 2">
    <name type="scientific">Gossypium anomalum</name>
    <dbReference type="NCBI Taxonomy" id="47600"/>
    <lineage>
        <taxon>Eukaryota</taxon>
        <taxon>Viridiplantae</taxon>
        <taxon>Streptophyta</taxon>
        <taxon>Embryophyta</taxon>
        <taxon>Tracheophyta</taxon>
        <taxon>Spermatophyta</taxon>
        <taxon>Magnoliopsida</taxon>
        <taxon>eudicotyledons</taxon>
        <taxon>Gunneridae</taxon>
        <taxon>Pentapetalae</taxon>
        <taxon>rosids</taxon>
        <taxon>malvids</taxon>
        <taxon>Malvales</taxon>
        <taxon>Malvaceae</taxon>
        <taxon>Malvoideae</taxon>
        <taxon>Gossypium</taxon>
    </lineage>
</organism>
<evidence type="ECO:0000313" key="1">
    <source>
        <dbReference type="EMBL" id="KAG8488780.1"/>
    </source>
</evidence>
<protein>
    <submittedName>
        <fullName evidence="1">Uncharacterized protein</fullName>
    </submittedName>
</protein>
<dbReference type="Proteomes" id="UP000701853">
    <property type="component" value="Chromosome 7"/>
</dbReference>
<accession>A0A8J6D098</accession>
<name>A0A8J6D098_9ROSI</name>
<dbReference type="EMBL" id="JAHUZN010000007">
    <property type="protein sequence ID" value="KAG8488780.1"/>
    <property type="molecule type" value="Genomic_DNA"/>
</dbReference>
<reference evidence="1 2" key="1">
    <citation type="journal article" date="2021" name="bioRxiv">
        <title>The Gossypium anomalum genome as a resource for cotton improvement and evolutionary analysis of hybrid incompatibility.</title>
        <authorList>
            <person name="Grover C.E."/>
            <person name="Yuan D."/>
            <person name="Arick M.A."/>
            <person name="Miller E.R."/>
            <person name="Hu G."/>
            <person name="Peterson D.G."/>
            <person name="Wendel J.F."/>
            <person name="Udall J.A."/>
        </authorList>
    </citation>
    <scope>NUCLEOTIDE SEQUENCE [LARGE SCALE GENOMIC DNA]</scope>
    <source>
        <strain evidence="1">JFW-Udall</strain>
        <tissue evidence="1">Leaf</tissue>
    </source>
</reference>
<comment type="caution">
    <text evidence="1">The sequence shown here is derived from an EMBL/GenBank/DDBJ whole genome shotgun (WGS) entry which is preliminary data.</text>
</comment>